<gene>
    <name evidence="2" type="ORF">J2S41_001011</name>
</gene>
<evidence type="ECO:0000313" key="3">
    <source>
        <dbReference type="Proteomes" id="UP001183643"/>
    </source>
</evidence>
<dbReference type="EMBL" id="JAVDYB010000001">
    <property type="protein sequence ID" value="MDR7274233.1"/>
    <property type="molecule type" value="Genomic_DNA"/>
</dbReference>
<feature type="region of interest" description="Disordered" evidence="1">
    <location>
        <begin position="279"/>
        <end position="309"/>
    </location>
</feature>
<evidence type="ECO:0000256" key="1">
    <source>
        <dbReference type="SAM" id="MobiDB-lite"/>
    </source>
</evidence>
<organism evidence="2 3">
    <name type="scientific">Catenuloplanes atrovinosus</name>
    <dbReference type="NCBI Taxonomy" id="137266"/>
    <lineage>
        <taxon>Bacteria</taxon>
        <taxon>Bacillati</taxon>
        <taxon>Actinomycetota</taxon>
        <taxon>Actinomycetes</taxon>
        <taxon>Micromonosporales</taxon>
        <taxon>Micromonosporaceae</taxon>
        <taxon>Catenuloplanes</taxon>
    </lineage>
</organism>
<keyword evidence="3" id="KW-1185">Reference proteome</keyword>
<dbReference type="RefSeq" id="WP_310363653.1">
    <property type="nucleotide sequence ID" value="NZ_JAVDYB010000001.1"/>
</dbReference>
<dbReference type="AlphaFoldDB" id="A0AAE3YL61"/>
<evidence type="ECO:0000313" key="2">
    <source>
        <dbReference type="EMBL" id="MDR7274233.1"/>
    </source>
</evidence>
<comment type="caution">
    <text evidence="2">The sequence shown here is derived from an EMBL/GenBank/DDBJ whole genome shotgun (WGS) entry which is preliminary data.</text>
</comment>
<dbReference type="Proteomes" id="UP001183643">
    <property type="component" value="Unassembled WGS sequence"/>
</dbReference>
<name>A0AAE3YL61_9ACTN</name>
<accession>A0AAE3YL61</accession>
<sequence>MHATRPATHRHPAGLVDVRLTPHPDGGLVTPDAPGEPLTGRRLAELVRRGGEPSDDARMLIDDGAAFAPLFREVAGLLGRDVLCVPEGAVLGGDPAVIARDRVTGVPVEWTVIQPPDLATPLPGWFAVDGGVVRPRTGLVALPLPGGFALATRADFVTRRAAAHRLRPGHPGLATVAVTVRDGDFVAGDYDGTCAAYPGRGLAAVLGDLPLYGGDLRLWLTWPTPEPERARLRANLAALADATGATVWAPPPGGGAELLADRSGLCAIGEYGEPEPWWPYHPAGARGGSGFRSGPDGRLTPDQAAPPPS</sequence>
<protein>
    <submittedName>
        <fullName evidence="2">Uncharacterized protein</fullName>
    </submittedName>
</protein>
<proteinExistence type="predicted"/>
<reference evidence="2" key="1">
    <citation type="submission" date="2023-07" db="EMBL/GenBank/DDBJ databases">
        <title>Sequencing the genomes of 1000 actinobacteria strains.</title>
        <authorList>
            <person name="Klenk H.-P."/>
        </authorList>
    </citation>
    <scope>NUCLEOTIDE SEQUENCE</scope>
    <source>
        <strain evidence="2">DSM 44707</strain>
    </source>
</reference>